<keyword evidence="10" id="KW-1185">Reference proteome</keyword>
<dbReference type="InterPro" id="IPR035668">
    <property type="entry name" value="Amicyanin"/>
</dbReference>
<dbReference type="InterPro" id="IPR011964">
    <property type="entry name" value="YVTN_b-propeller_repeat"/>
</dbReference>
<keyword evidence="4" id="KW-0574">Periplasm</keyword>
<dbReference type="KEGG" id="rhy:RD110_17755"/>
<reference evidence="9 10" key="1">
    <citation type="submission" date="2017-01" db="EMBL/GenBank/DDBJ databases">
        <authorList>
            <person name="Mah S.A."/>
            <person name="Swanson W.J."/>
            <person name="Moy G.W."/>
            <person name="Vacquier V.D."/>
        </authorList>
    </citation>
    <scope>NUCLEOTIDE SEQUENCE [LARGE SCALE GENOMIC DNA]</scope>
    <source>
        <strain evidence="9 10">DCY110</strain>
    </source>
</reference>
<dbReference type="Proteomes" id="UP000186609">
    <property type="component" value="Chromosome"/>
</dbReference>
<dbReference type="SUPFAM" id="SSF51004">
    <property type="entry name" value="C-terminal (heme d1) domain of cytochrome cd1-nitrite reductase"/>
    <property type="match status" value="1"/>
</dbReference>
<evidence type="ECO:0000256" key="4">
    <source>
        <dbReference type="ARBA" id="ARBA00022764"/>
    </source>
</evidence>
<dbReference type="InterPro" id="IPR008972">
    <property type="entry name" value="Cupredoxin"/>
</dbReference>
<keyword evidence="3 7" id="KW-0732">Signal</keyword>
<proteinExistence type="predicted"/>
<evidence type="ECO:0000256" key="2">
    <source>
        <dbReference type="ARBA" id="ARBA00022448"/>
    </source>
</evidence>
<dbReference type="PANTHER" id="PTHR47197:SF3">
    <property type="entry name" value="DIHYDRO-HEME D1 DEHYDROGENASE"/>
    <property type="match status" value="1"/>
</dbReference>
<keyword evidence="5" id="KW-0249">Electron transport</keyword>
<dbReference type="PRINTS" id="PR00155">
    <property type="entry name" value="AMICYANIN"/>
</dbReference>
<dbReference type="GO" id="GO:0009055">
    <property type="term" value="F:electron transfer activity"/>
    <property type="evidence" value="ECO:0007669"/>
    <property type="project" value="InterPro"/>
</dbReference>
<evidence type="ECO:0000313" key="9">
    <source>
        <dbReference type="EMBL" id="APW38825.1"/>
    </source>
</evidence>
<dbReference type="InterPro" id="IPR048433">
    <property type="entry name" value="YNCE-like_beta-prop"/>
</dbReference>
<protein>
    <recommendedName>
        <fullName evidence="8">YNCE-like beta-propeller domain-containing protein</fullName>
    </recommendedName>
</protein>
<gene>
    <name evidence="9" type="ORF">RD110_17755</name>
</gene>
<evidence type="ECO:0000313" key="10">
    <source>
        <dbReference type="Proteomes" id="UP000186609"/>
    </source>
</evidence>
<feature type="binding site" evidence="6">
    <location>
        <position position="349"/>
    </location>
    <ligand>
        <name>Cu cation</name>
        <dbReference type="ChEBI" id="CHEBI:23378"/>
    </ligand>
</feature>
<dbReference type="EMBL" id="CP019236">
    <property type="protein sequence ID" value="APW38825.1"/>
    <property type="molecule type" value="Genomic_DNA"/>
</dbReference>
<dbReference type="InterPro" id="IPR011048">
    <property type="entry name" value="Haem_d1_sf"/>
</dbReference>
<feature type="binding site" evidence="6">
    <location>
        <position position="386"/>
    </location>
    <ligand>
        <name>Cu cation</name>
        <dbReference type="ChEBI" id="CHEBI:23378"/>
    </ligand>
</feature>
<dbReference type="InterPro" id="IPR002386">
    <property type="entry name" value="Amicyanin/Pseudoazurin"/>
</dbReference>
<evidence type="ECO:0000256" key="6">
    <source>
        <dbReference type="PIRSR" id="PIRSR602386-1"/>
    </source>
</evidence>
<organism evidence="9 10">
    <name type="scientific">Rhodoferax koreensis</name>
    <dbReference type="NCBI Taxonomy" id="1842727"/>
    <lineage>
        <taxon>Bacteria</taxon>
        <taxon>Pseudomonadati</taxon>
        <taxon>Pseudomonadota</taxon>
        <taxon>Betaproteobacteria</taxon>
        <taxon>Burkholderiales</taxon>
        <taxon>Comamonadaceae</taxon>
        <taxon>Rhodoferax</taxon>
    </lineage>
</organism>
<accession>A0A1P8JYK3</accession>
<dbReference type="Gene3D" id="2.60.40.420">
    <property type="entry name" value="Cupredoxins - blue copper proteins"/>
    <property type="match status" value="1"/>
</dbReference>
<feature type="binding site" evidence="6">
    <location>
        <position position="383"/>
    </location>
    <ligand>
        <name>Cu cation</name>
        <dbReference type="ChEBI" id="CHEBI:23378"/>
    </ligand>
</feature>
<comment type="cofactor">
    <cofactor evidence="6">
        <name>Cu cation</name>
        <dbReference type="ChEBI" id="CHEBI:23378"/>
    </cofactor>
    <text evidence="6">Binds 1 copper ion per subunit.</text>
</comment>
<evidence type="ECO:0000256" key="3">
    <source>
        <dbReference type="ARBA" id="ARBA00022729"/>
    </source>
</evidence>
<dbReference type="CDD" id="cd13921">
    <property type="entry name" value="Amicyanin"/>
    <property type="match status" value="1"/>
</dbReference>
<dbReference type="InterPro" id="IPR051200">
    <property type="entry name" value="Host-pathogen_enzymatic-act"/>
</dbReference>
<feature type="signal peptide" evidence="7">
    <location>
        <begin position="1"/>
        <end position="15"/>
    </location>
</feature>
<feature type="chain" id="PRO_5012840043" description="YNCE-like beta-propeller domain-containing protein" evidence="7">
    <location>
        <begin position="16"/>
        <end position="401"/>
    </location>
</feature>
<dbReference type="STRING" id="1842727.RD110_17755"/>
<comment type="subcellular location">
    <subcellularLocation>
        <location evidence="1">Periplasm</location>
    </subcellularLocation>
</comment>
<evidence type="ECO:0000256" key="5">
    <source>
        <dbReference type="ARBA" id="ARBA00022982"/>
    </source>
</evidence>
<name>A0A1P8JYK3_9BURK</name>
<dbReference type="PANTHER" id="PTHR47197">
    <property type="entry name" value="PROTEIN NIRF"/>
    <property type="match status" value="1"/>
</dbReference>
<evidence type="ECO:0000256" key="1">
    <source>
        <dbReference type="ARBA" id="ARBA00004418"/>
    </source>
</evidence>
<dbReference type="Pfam" id="PF21783">
    <property type="entry name" value="YNCE"/>
    <property type="match status" value="1"/>
</dbReference>
<keyword evidence="2" id="KW-0813">Transport</keyword>
<evidence type="ECO:0000259" key="8">
    <source>
        <dbReference type="Pfam" id="PF21783"/>
    </source>
</evidence>
<dbReference type="GO" id="GO:0042597">
    <property type="term" value="C:periplasmic space"/>
    <property type="evidence" value="ECO:0007669"/>
    <property type="project" value="UniProtKB-SubCell"/>
</dbReference>
<dbReference type="GO" id="GO:0005507">
    <property type="term" value="F:copper ion binding"/>
    <property type="evidence" value="ECO:0007669"/>
    <property type="project" value="InterPro"/>
</dbReference>
<keyword evidence="6" id="KW-0186">Copper</keyword>
<sequence>MAALVLAGLIGPAQAAGPKAYVGNFKDNTVSVLDIAGGTVLSTLPVSAGPDGLVAAPGGGPVFVSGSSASTVDVIDSASDTLARKVEVGQGPQGLALTPDGKYVLVAVNGEDRVAWIDVASRLVAATLAVPKPHTIAIHPDGGVAYVASQAPGHFALVAIDLRSREVTGHVALDKPPRDLEFSADGKALYVTLAGVAAVQEVDTGQNRIVAQIPTGISPHLAQHFARMPFGVVVVQGPGEVQLFDPASRQPLRSVKVGQQPHWMDRGEEDNQLLVSNEGSDSVSIVDLASGQTRTVAVGHAPRKIAVQHAGAHVSSHEVSIANFAFQPAQITVAPGQRVTWTNRDGAPHGVAFADRSPGQDLLLPGKSFSRVFDAPGVYDYACSVHPYMTGKVVVRAPSGS</sequence>
<dbReference type="Gene3D" id="2.130.10.10">
    <property type="entry name" value="YVTN repeat-like/Quinoprotein amine dehydrogenase"/>
    <property type="match status" value="2"/>
</dbReference>
<dbReference type="NCBIfam" id="TIGR02276">
    <property type="entry name" value="beta_rpt_yvtn"/>
    <property type="match status" value="1"/>
</dbReference>
<feature type="domain" description="YNCE-like beta-propeller" evidence="8">
    <location>
        <begin position="57"/>
        <end position="358"/>
    </location>
</feature>
<dbReference type="SUPFAM" id="SSF49503">
    <property type="entry name" value="Cupredoxins"/>
    <property type="match status" value="1"/>
</dbReference>
<dbReference type="AlphaFoldDB" id="A0A1P8JYK3"/>
<keyword evidence="6" id="KW-0479">Metal-binding</keyword>
<dbReference type="InterPro" id="IPR015943">
    <property type="entry name" value="WD40/YVTN_repeat-like_dom_sf"/>
</dbReference>
<evidence type="ECO:0000256" key="7">
    <source>
        <dbReference type="SAM" id="SignalP"/>
    </source>
</evidence>